<sequence length="134" mass="15041">MGDGSKDKILEQYSHLIKELDSRDIGYIQLVRYSPDYDLAGRGTQVDIQEFRPLIKNALFFANSGFTGEEGDEYIADGKADAITYGRPYIINPNLHSRLFSGTALNEQYDYTTFYKSPEDQPGLGYTSYAAAQS</sequence>
<evidence type="ECO:0000313" key="1">
    <source>
        <dbReference type="EMBL" id="KXN72032.1"/>
    </source>
</evidence>
<dbReference type="STRING" id="796925.A0A137PAS0"/>
<dbReference type="PANTHER" id="PTHR22893">
    <property type="entry name" value="NADH OXIDOREDUCTASE-RELATED"/>
    <property type="match status" value="1"/>
</dbReference>
<name>A0A137PAS0_CONC2</name>
<evidence type="ECO:0008006" key="3">
    <source>
        <dbReference type="Google" id="ProtNLM"/>
    </source>
</evidence>
<dbReference type="SUPFAM" id="SSF51395">
    <property type="entry name" value="FMN-linked oxidoreductases"/>
    <property type="match status" value="1"/>
</dbReference>
<dbReference type="OMA" id="YIELVRY"/>
<dbReference type="Gene3D" id="3.20.20.70">
    <property type="entry name" value="Aldolase class I"/>
    <property type="match status" value="1"/>
</dbReference>
<dbReference type="EMBL" id="KQ964462">
    <property type="protein sequence ID" value="KXN72032.1"/>
    <property type="molecule type" value="Genomic_DNA"/>
</dbReference>
<accession>A0A137PAS0</accession>
<dbReference type="InterPro" id="IPR045247">
    <property type="entry name" value="Oye-like"/>
</dbReference>
<dbReference type="InterPro" id="IPR013785">
    <property type="entry name" value="Aldolase_TIM"/>
</dbReference>
<reference evidence="1 2" key="1">
    <citation type="journal article" date="2015" name="Genome Biol. Evol.">
        <title>Phylogenomic analyses indicate that early fungi evolved digesting cell walls of algal ancestors of land plants.</title>
        <authorList>
            <person name="Chang Y."/>
            <person name="Wang S."/>
            <person name="Sekimoto S."/>
            <person name="Aerts A.L."/>
            <person name="Choi C."/>
            <person name="Clum A."/>
            <person name="LaButti K.M."/>
            <person name="Lindquist E.A."/>
            <person name="Yee Ngan C."/>
            <person name="Ohm R.A."/>
            <person name="Salamov A.A."/>
            <person name="Grigoriev I.V."/>
            <person name="Spatafora J.W."/>
            <person name="Berbee M.L."/>
        </authorList>
    </citation>
    <scope>NUCLEOTIDE SEQUENCE [LARGE SCALE GENOMIC DNA]</scope>
    <source>
        <strain evidence="1 2">NRRL 28638</strain>
    </source>
</reference>
<organism evidence="1 2">
    <name type="scientific">Conidiobolus coronatus (strain ATCC 28846 / CBS 209.66 / NRRL 28638)</name>
    <name type="common">Delacroixia coronata</name>
    <dbReference type="NCBI Taxonomy" id="796925"/>
    <lineage>
        <taxon>Eukaryota</taxon>
        <taxon>Fungi</taxon>
        <taxon>Fungi incertae sedis</taxon>
        <taxon>Zoopagomycota</taxon>
        <taxon>Entomophthoromycotina</taxon>
        <taxon>Entomophthoromycetes</taxon>
        <taxon>Entomophthorales</taxon>
        <taxon>Ancylistaceae</taxon>
        <taxon>Conidiobolus</taxon>
    </lineage>
</organism>
<dbReference type="Proteomes" id="UP000070444">
    <property type="component" value="Unassembled WGS sequence"/>
</dbReference>
<dbReference type="GO" id="GO:0010181">
    <property type="term" value="F:FMN binding"/>
    <property type="evidence" value="ECO:0007669"/>
    <property type="project" value="InterPro"/>
</dbReference>
<dbReference type="AlphaFoldDB" id="A0A137PAS0"/>
<keyword evidence="2" id="KW-1185">Reference proteome</keyword>
<gene>
    <name evidence="1" type="ORF">CONCODRAFT_37571</name>
</gene>
<evidence type="ECO:0000313" key="2">
    <source>
        <dbReference type="Proteomes" id="UP000070444"/>
    </source>
</evidence>
<dbReference type="PANTHER" id="PTHR22893:SF91">
    <property type="entry name" value="NADPH DEHYDROGENASE 2-RELATED"/>
    <property type="match status" value="1"/>
</dbReference>
<dbReference type="OrthoDB" id="276546at2759"/>
<proteinExistence type="predicted"/>
<protein>
    <recommendedName>
        <fullName evidence="3">NADH:flavin oxidoreductase/NADH oxidase N-terminal domain-containing protein</fullName>
    </recommendedName>
</protein>
<dbReference type="GO" id="GO:0016491">
    <property type="term" value="F:oxidoreductase activity"/>
    <property type="evidence" value="ECO:0007669"/>
    <property type="project" value="InterPro"/>
</dbReference>